<feature type="transmembrane region" description="Helical" evidence="1">
    <location>
        <begin position="12"/>
        <end position="31"/>
    </location>
</feature>
<organism evidence="2 3">
    <name type="scientific">Romboutsia hominis</name>
    <dbReference type="NCBI Taxonomy" id="1507512"/>
    <lineage>
        <taxon>Bacteria</taxon>
        <taxon>Bacillati</taxon>
        <taxon>Bacillota</taxon>
        <taxon>Clostridia</taxon>
        <taxon>Peptostreptococcales</taxon>
        <taxon>Peptostreptococcaceae</taxon>
        <taxon>Romboutsia</taxon>
    </lineage>
</organism>
<evidence type="ECO:0000313" key="2">
    <source>
        <dbReference type="EMBL" id="CEI73945.1"/>
    </source>
</evidence>
<sequence>MFERRDPFNWKIPVMIIAGVVALTGGIYIGVKTNGADAQKVNAKEEIKKEQKVKEVFGLSKDCEIWVHTKNEDGSESDKTPMMVGTVDKSLVEMNEKEIREYLKNKYPEREVEKISKYEIVLSEIQTHKDASRSNKYALEADDDLIGLYKYDDDGNRELVEDTQIHINSLPKSVQEEIQKGVVVDSQEEAYSRLENFGS</sequence>
<reference evidence="2 3" key="1">
    <citation type="submission" date="2014-09" db="EMBL/GenBank/DDBJ databases">
        <authorList>
            <person name="Hornung B.V."/>
        </authorList>
    </citation>
    <scope>NUCLEOTIDE SEQUENCE [LARGE SCALE GENOMIC DNA]</scope>
    <source>
        <strain evidence="2 3">FRIFI</strain>
    </source>
</reference>
<evidence type="ECO:0000256" key="1">
    <source>
        <dbReference type="SAM" id="Phobius"/>
    </source>
</evidence>
<dbReference type="KEGG" id="rhom:FRIFI_2420"/>
<dbReference type="RefSeq" id="WP_092923740.1">
    <property type="nucleotide sequence ID" value="NZ_FJTZ01000012.1"/>
</dbReference>
<evidence type="ECO:0008006" key="4">
    <source>
        <dbReference type="Google" id="ProtNLM"/>
    </source>
</evidence>
<name>A0A2P2BUA6_9FIRM</name>
<evidence type="ECO:0000313" key="3">
    <source>
        <dbReference type="Proteomes" id="UP000245695"/>
    </source>
</evidence>
<dbReference type="AlphaFoldDB" id="A0A2P2BUA6"/>
<gene>
    <name evidence="2" type="ORF">FRIFI_2420</name>
</gene>
<keyword evidence="1" id="KW-0812">Transmembrane</keyword>
<dbReference type="EMBL" id="LN650648">
    <property type="protein sequence ID" value="CEI73945.1"/>
    <property type="molecule type" value="Genomic_DNA"/>
</dbReference>
<accession>A0A2P2BUA6</accession>
<protein>
    <recommendedName>
        <fullName evidence="4">Bypass of forespore C C-terminal domain-containing protein</fullName>
    </recommendedName>
</protein>
<keyword evidence="3" id="KW-1185">Reference proteome</keyword>
<keyword evidence="1" id="KW-1133">Transmembrane helix</keyword>
<keyword evidence="1" id="KW-0472">Membrane</keyword>
<dbReference type="Proteomes" id="UP000245695">
    <property type="component" value="Chromosome 1"/>
</dbReference>
<proteinExistence type="predicted"/>